<organism evidence="2 3">
    <name type="scientific">Loxostege sticticalis</name>
    <name type="common">Beet webworm moth</name>
    <dbReference type="NCBI Taxonomy" id="481309"/>
    <lineage>
        <taxon>Eukaryota</taxon>
        <taxon>Metazoa</taxon>
        <taxon>Ecdysozoa</taxon>
        <taxon>Arthropoda</taxon>
        <taxon>Hexapoda</taxon>
        <taxon>Insecta</taxon>
        <taxon>Pterygota</taxon>
        <taxon>Neoptera</taxon>
        <taxon>Endopterygota</taxon>
        <taxon>Lepidoptera</taxon>
        <taxon>Glossata</taxon>
        <taxon>Ditrysia</taxon>
        <taxon>Pyraloidea</taxon>
        <taxon>Crambidae</taxon>
        <taxon>Pyraustinae</taxon>
        <taxon>Loxostege</taxon>
    </lineage>
</organism>
<proteinExistence type="predicted"/>
<protein>
    <submittedName>
        <fullName evidence="2">Uncharacterized protein</fullName>
    </submittedName>
</protein>
<evidence type="ECO:0000313" key="2">
    <source>
        <dbReference type="EMBL" id="KAL0810394.1"/>
    </source>
</evidence>
<dbReference type="EMBL" id="JBEDNZ010000026">
    <property type="protein sequence ID" value="KAL0810394.1"/>
    <property type="molecule type" value="Genomic_DNA"/>
</dbReference>
<reference evidence="2 3" key="1">
    <citation type="submission" date="2024-06" db="EMBL/GenBank/DDBJ databases">
        <title>A chromosome-level genome assembly of beet webworm, Loxostege sticticalis.</title>
        <authorList>
            <person name="Zhang Y."/>
        </authorList>
    </citation>
    <scope>NUCLEOTIDE SEQUENCE [LARGE SCALE GENOMIC DNA]</scope>
    <source>
        <strain evidence="2">AQ028</strain>
        <tissue evidence="2">Male pupae</tissue>
    </source>
</reference>
<feature type="non-terminal residue" evidence="2">
    <location>
        <position position="78"/>
    </location>
</feature>
<feature type="non-terminal residue" evidence="2">
    <location>
        <position position="1"/>
    </location>
</feature>
<feature type="compositionally biased region" description="Basic and acidic residues" evidence="1">
    <location>
        <begin position="50"/>
        <end position="62"/>
    </location>
</feature>
<accession>A0ABD0S8K5</accession>
<evidence type="ECO:0000313" key="3">
    <source>
        <dbReference type="Proteomes" id="UP001549921"/>
    </source>
</evidence>
<sequence length="78" mass="8992">NAHTHSSSHNSRNLLHRLLGSHSSKSVVVILNLGNKPRASEFEELNNLEHESDEVHRHHDSSSSDENDDLYYLNYMLR</sequence>
<name>A0ABD0S8K5_LOXSC</name>
<dbReference type="AlphaFoldDB" id="A0ABD0S8K5"/>
<feature type="region of interest" description="Disordered" evidence="1">
    <location>
        <begin position="50"/>
        <end position="73"/>
    </location>
</feature>
<dbReference type="Proteomes" id="UP001549921">
    <property type="component" value="Unassembled WGS sequence"/>
</dbReference>
<comment type="caution">
    <text evidence="2">The sequence shown here is derived from an EMBL/GenBank/DDBJ whole genome shotgun (WGS) entry which is preliminary data.</text>
</comment>
<gene>
    <name evidence="2" type="ORF">ABMA28_010539</name>
</gene>
<evidence type="ECO:0000256" key="1">
    <source>
        <dbReference type="SAM" id="MobiDB-lite"/>
    </source>
</evidence>